<dbReference type="EMBL" id="JANPWB010000002">
    <property type="protein sequence ID" value="KAJ1204681.1"/>
    <property type="molecule type" value="Genomic_DNA"/>
</dbReference>
<evidence type="ECO:0000313" key="2">
    <source>
        <dbReference type="Proteomes" id="UP001066276"/>
    </source>
</evidence>
<organism evidence="1 2">
    <name type="scientific">Pleurodeles waltl</name>
    <name type="common">Iberian ribbed newt</name>
    <dbReference type="NCBI Taxonomy" id="8319"/>
    <lineage>
        <taxon>Eukaryota</taxon>
        <taxon>Metazoa</taxon>
        <taxon>Chordata</taxon>
        <taxon>Craniata</taxon>
        <taxon>Vertebrata</taxon>
        <taxon>Euteleostomi</taxon>
        <taxon>Amphibia</taxon>
        <taxon>Batrachia</taxon>
        <taxon>Caudata</taxon>
        <taxon>Salamandroidea</taxon>
        <taxon>Salamandridae</taxon>
        <taxon>Pleurodelinae</taxon>
        <taxon>Pleurodeles</taxon>
    </lineage>
</organism>
<reference evidence="1" key="1">
    <citation type="journal article" date="2022" name="bioRxiv">
        <title>Sequencing and chromosome-scale assembly of the giantPleurodeles waltlgenome.</title>
        <authorList>
            <person name="Brown T."/>
            <person name="Elewa A."/>
            <person name="Iarovenko S."/>
            <person name="Subramanian E."/>
            <person name="Araus A.J."/>
            <person name="Petzold A."/>
            <person name="Susuki M."/>
            <person name="Suzuki K.-i.T."/>
            <person name="Hayashi T."/>
            <person name="Toyoda A."/>
            <person name="Oliveira C."/>
            <person name="Osipova E."/>
            <person name="Leigh N.D."/>
            <person name="Simon A."/>
            <person name="Yun M.H."/>
        </authorList>
    </citation>
    <scope>NUCLEOTIDE SEQUENCE</scope>
    <source>
        <strain evidence="1">20211129_DDA</strain>
        <tissue evidence="1">Liver</tissue>
    </source>
</reference>
<protein>
    <submittedName>
        <fullName evidence="1">Uncharacterized protein</fullName>
    </submittedName>
</protein>
<proteinExistence type="predicted"/>
<sequence>MVHAVLVPRVCAPSGLILQSGMHCTFGGGRSSRSARAAQVCRLRLGPCLDCRVLPPATGGLGVPLDDCHVIERASPPSRLRPAADCLHPRREKLDTADILVSTVVPFSGSVALIDSCPTPLLPGWPSYLAQVRVLPADTL</sequence>
<evidence type="ECO:0000313" key="1">
    <source>
        <dbReference type="EMBL" id="KAJ1204681.1"/>
    </source>
</evidence>
<accession>A0AAV7VV73</accession>
<gene>
    <name evidence="1" type="ORF">NDU88_000121</name>
</gene>
<keyword evidence="2" id="KW-1185">Reference proteome</keyword>
<dbReference type="Proteomes" id="UP001066276">
    <property type="component" value="Chromosome 1_2"/>
</dbReference>
<comment type="caution">
    <text evidence="1">The sequence shown here is derived from an EMBL/GenBank/DDBJ whole genome shotgun (WGS) entry which is preliminary data.</text>
</comment>
<dbReference type="AlphaFoldDB" id="A0AAV7VV73"/>
<name>A0AAV7VV73_PLEWA</name>